<gene>
    <name evidence="2" type="ORF">NE237_023293</name>
</gene>
<comment type="caution">
    <text evidence="2">The sequence shown here is derived from an EMBL/GenBank/DDBJ whole genome shotgun (WGS) entry which is preliminary data.</text>
</comment>
<evidence type="ECO:0000313" key="2">
    <source>
        <dbReference type="EMBL" id="KAJ4963354.1"/>
    </source>
</evidence>
<organism evidence="2 3">
    <name type="scientific">Protea cynaroides</name>
    <dbReference type="NCBI Taxonomy" id="273540"/>
    <lineage>
        <taxon>Eukaryota</taxon>
        <taxon>Viridiplantae</taxon>
        <taxon>Streptophyta</taxon>
        <taxon>Embryophyta</taxon>
        <taxon>Tracheophyta</taxon>
        <taxon>Spermatophyta</taxon>
        <taxon>Magnoliopsida</taxon>
        <taxon>Proteales</taxon>
        <taxon>Proteaceae</taxon>
        <taxon>Protea</taxon>
    </lineage>
</organism>
<feature type="transmembrane region" description="Helical" evidence="1">
    <location>
        <begin position="6"/>
        <end position="25"/>
    </location>
</feature>
<reference evidence="2" key="1">
    <citation type="journal article" date="2023" name="Plant J.">
        <title>The genome of the king protea, Protea cynaroides.</title>
        <authorList>
            <person name="Chang J."/>
            <person name="Duong T.A."/>
            <person name="Schoeman C."/>
            <person name="Ma X."/>
            <person name="Roodt D."/>
            <person name="Barker N."/>
            <person name="Li Z."/>
            <person name="Van de Peer Y."/>
            <person name="Mizrachi E."/>
        </authorList>
    </citation>
    <scope>NUCLEOTIDE SEQUENCE</scope>
    <source>
        <tissue evidence="2">Young leaves</tissue>
    </source>
</reference>
<dbReference type="Proteomes" id="UP001141806">
    <property type="component" value="Unassembled WGS sequence"/>
</dbReference>
<keyword evidence="1" id="KW-0812">Transmembrane</keyword>
<dbReference type="EMBL" id="JAMYWD010000008">
    <property type="protein sequence ID" value="KAJ4963354.1"/>
    <property type="molecule type" value="Genomic_DNA"/>
</dbReference>
<keyword evidence="1" id="KW-1133">Transmembrane helix</keyword>
<sequence length="53" mass="6214">MNLLMLFSLSMFLHPTCLIFLFVLPEIGIKHPYSRNEEEGLWCANLQPSILRH</sequence>
<dbReference type="AlphaFoldDB" id="A0A9Q0HGV4"/>
<keyword evidence="3" id="KW-1185">Reference proteome</keyword>
<accession>A0A9Q0HGV4</accession>
<proteinExistence type="predicted"/>
<keyword evidence="1" id="KW-0472">Membrane</keyword>
<evidence type="ECO:0000256" key="1">
    <source>
        <dbReference type="SAM" id="Phobius"/>
    </source>
</evidence>
<evidence type="ECO:0000313" key="3">
    <source>
        <dbReference type="Proteomes" id="UP001141806"/>
    </source>
</evidence>
<name>A0A9Q0HGV4_9MAGN</name>
<protein>
    <submittedName>
        <fullName evidence="2">Uncharacterized protein</fullName>
    </submittedName>
</protein>